<proteinExistence type="predicted"/>
<accession>A0A1J8Q0P0</accession>
<protein>
    <submittedName>
        <fullName evidence="2">Uncharacterized protein</fullName>
    </submittedName>
</protein>
<sequence>MSKDTHNRSLISSSSSVCSG</sequence>
<gene>
    <name evidence="2" type="ORF">AZE42_11587</name>
</gene>
<comment type="caution">
    <text evidence="2">The sequence shown here is derived from an EMBL/GenBank/DDBJ whole genome shotgun (WGS) entry which is preliminary data.</text>
</comment>
<feature type="compositionally biased region" description="Low complexity" evidence="1">
    <location>
        <begin position="9"/>
        <end position="20"/>
    </location>
</feature>
<reference evidence="2 3" key="1">
    <citation type="submission" date="2016-03" db="EMBL/GenBank/DDBJ databases">
        <title>Comparative genomics of the ectomycorrhizal sister species Rhizopogon vinicolor and Rhizopogon vesiculosus (Basidiomycota: Boletales) reveals a divergence of the mating type B locus.</title>
        <authorList>
            <person name="Mujic A.B."/>
            <person name="Kuo A."/>
            <person name="Tritt A."/>
            <person name="Lipzen A."/>
            <person name="Chen C."/>
            <person name="Johnson J."/>
            <person name="Sharma A."/>
            <person name="Barry K."/>
            <person name="Grigoriev I.V."/>
            <person name="Spatafora J.W."/>
        </authorList>
    </citation>
    <scope>NUCLEOTIDE SEQUENCE [LARGE SCALE GENOMIC DNA]</scope>
    <source>
        <strain evidence="2 3">AM-OR11-056</strain>
    </source>
</reference>
<evidence type="ECO:0000256" key="1">
    <source>
        <dbReference type="SAM" id="MobiDB-lite"/>
    </source>
</evidence>
<evidence type="ECO:0000313" key="2">
    <source>
        <dbReference type="EMBL" id="OJA14247.1"/>
    </source>
</evidence>
<name>A0A1J8Q0P0_9AGAM</name>
<dbReference type="AlphaFoldDB" id="A0A1J8Q0P0"/>
<dbReference type="Proteomes" id="UP000183567">
    <property type="component" value="Unassembled WGS sequence"/>
</dbReference>
<dbReference type="EMBL" id="LVVM01003804">
    <property type="protein sequence ID" value="OJA14247.1"/>
    <property type="molecule type" value="Genomic_DNA"/>
</dbReference>
<organism evidence="2 3">
    <name type="scientific">Rhizopogon vesiculosus</name>
    <dbReference type="NCBI Taxonomy" id="180088"/>
    <lineage>
        <taxon>Eukaryota</taxon>
        <taxon>Fungi</taxon>
        <taxon>Dikarya</taxon>
        <taxon>Basidiomycota</taxon>
        <taxon>Agaricomycotina</taxon>
        <taxon>Agaricomycetes</taxon>
        <taxon>Agaricomycetidae</taxon>
        <taxon>Boletales</taxon>
        <taxon>Suillineae</taxon>
        <taxon>Rhizopogonaceae</taxon>
        <taxon>Rhizopogon</taxon>
    </lineage>
</organism>
<feature type="region of interest" description="Disordered" evidence="1">
    <location>
        <begin position="1"/>
        <end position="20"/>
    </location>
</feature>
<evidence type="ECO:0000313" key="3">
    <source>
        <dbReference type="Proteomes" id="UP000183567"/>
    </source>
</evidence>
<keyword evidence="3" id="KW-1185">Reference proteome</keyword>